<evidence type="ECO:0000256" key="4">
    <source>
        <dbReference type="ARBA" id="ARBA00022597"/>
    </source>
</evidence>
<evidence type="ECO:0000256" key="3">
    <source>
        <dbReference type="ARBA" id="ARBA00022475"/>
    </source>
</evidence>
<dbReference type="Gene3D" id="1.20.1250.20">
    <property type="entry name" value="MFS general substrate transporter like domains"/>
    <property type="match status" value="1"/>
</dbReference>
<keyword evidence="6" id="KW-1133">Transmembrane helix</keyword>
<dbReference type="GO" id="GO:0005886">
    <property type="term" value="C:plasma membrane"/>
    <property type="evidence" value="ECO:0007669"/>
    <property type="project" value="UniProtKB-SubCell"/>
</dbReference>
<dbReference type="SUPFAM" id="SSF103473">
    <property type="entry name" value="MFS general substrate transporter"/>
    <property type="match status" value="1"/>
</dbReference>
<dbReference type="InterPro" id="IPR003663">
    <property type="entry name" value="Sugar/inositol_transpt"/>
</dbReference>
<evidence type="ECO:0000259" key="9">
    <source>
        <dbReference type="PROSITE" id="PS50850"/>
    </source>
</evidence>
<dbReference type="PROSITE" id="PS00217">
    <property type="entry name" value="SUGAR_TRANSPORT_2"/>
    <property type="match status" value="1"/>
</dbReference>
<dbReference type="Pfam" id="PF00083">
    <property type="entry name" value="Sugar_tr"/>
    <property type="match status" value="1"/>
</dbReference>
<dbReference type="InterPro" id="IPR020846">
    <property type="entry name" value="MFS_dom"/>
</dbReference>
<keyword evidence="2" id="KW-0813">Transport</keyword>
<keyword evidence="3" id="KW-1003">Cell membrane</keyword>
<sequence length="471" mass="50742">MHWRYCELLAGAVANLATVSMGCSIAWPSPVLLKLTDGDLKDNPFDVVLTDRDKAWMDGALAIGGLCGPLGARWIALRKGRRIALLLSAVPYIVAWLLCMIVGSVSLLIVARAVAGFAGGYVLLAVTLYIGEIASDRYRGALGCFIQIGTTLGILYVYCIGPFVSYLALQALCCAIPILFGTLFLYMPETPHFLVERGLYQRAGETLMFLRGARSLDEVQPEVDELRQYIIQRDPGDTAGGISHLWQLVTSRPNRRALIITLGLVMFQQATGIDSILANSELLFAKANSALDPVHSTIVLGAIQFASSCATPFVIDGRTGRRPILLGSSVGMTLALATLGTYFLLERHLAAGSTTLDAINWMPLAALIVFVALYNGGYGPVAWALVMELFPHFVKPGGVTACVLATVLFDYAVLQLLAVLITAAGIDWAFWTLAAIGAAAFAFSWRLVFETRRLTLVAIQERLAGVKVVGL</sequence>
<dbReference type="AlphaFoldDB" id="A0A182JM73"/>
<evidence type="ECO:0000256" key="8">
    <source>
        <dbReference type="ARBA" id="ARBA00023180"/>
    </source>
</evidence>
<evidence type="ECO:0000256" key="6">
    <source>
        <dbReference type="ARBA" id="ARBA00022989"/>
    </source>
</evidence>
<keyword evidence="7" id="KW-0472">Membrane</keyword>
<dbReference type="PROSITE" id="PS51257">
    <property type="entry name" value="PROKAR_LIPOPROTEIN"/>
    <property type="match status" value="1"/>
</dbReference>
<dbReference type="VEuPathDB" id="VectorBase:AATE020680"/>
<keyword evidence="5" id="KW-0812">Transmembrane</keyword>
<dbReference type="GO" id="GO:0022857">
    <property type="term" value="F:transmembrane transporter activity"/>
    <property type="evidence" value="ECO:0007669"/>
    <property type="project" value="InterPro"/>
</dbReference>
<organism evidence="10">
    <name type="scientific">Anopheles atroparvus</name>
    <name type="common">European mosquito</name>
    <dbReference type="NCBI Taxonomy" id="41427"/>
    <lineage>
        <taxon>Eukaryota</taxon>
        <taxon>Metazoa</taxon>
        <taxon>Ecdysozoa</taxon>
        <taxon>Arthropoda</taxon>
        <taxon>Hexapoda</taxon>
        <taxon>Insecta</taxon>
        <taxon>Pterygota</taxon>
        <taxon>Neoptera</taxon>
        <taxon>Endopterygota</taxon>
        <taxon>Diptera</taxon>
        <taxon>Nematocera</taxon>
        <taxon>Culicoidea</taxon>
        <taxon>Culicidae</taxon>
        <taxon>Anophelinae</taxon>
        <taxon>Anopheles</taxon>
    </lineage>
</organism>
<dbReference type="PANTHER" id="PTHR48021:SF47">
    <property type="entry name" value="GH17672P"/>
    <property type="match status" value="1"/>
</dbReference>
<reference evidence="10" key="1">
    <citation type="submission" date="2022-08" db="UniProtKB">
        <authorList>
            <consortium name="EnsemblMetazoa"/>
        </authorList>
    </citation>
    <scope>IDENTIFICATION</scope>
    <source>
        <strain evidence="10">EBRO</strain>
    </source>
</reference>
<dbReference type="EnsemblMetazoa" id="AATE020680-RA">
    <property type="protein sequence ID" value="AATE020680-PA.1"/>
    <property type="gene ID" value="AATE020680"/>
</dbReference>
<dbReference type="InterPro" id="IPR005829">
    <property type="entry name" value="Sugar_transporter_CS"/>
</dbReference>
<keyword evidence="8" id="KW-0325">Glycoprotein</keyword>
<comment type="subcellular location">
    <subcellularLocation>
        <location evidence="1">Cell membrane</location>
        <topology evidence="1">Multi-pass membrane protein</topology>
    </subcellularLocation>
</comment>
<name>A0A182JM73_ANOAO</name>
<evidence type="ECO:0000256" key="7">
    <source>
        <dbReference type="ARBA" id="ARBA00023136"/>
    </source>
</evidence>
<dbReference type="InterPro" id="IPR050549">
    <property type="entry name" value="MFS_Trehalose_Transporter"/>
</dbReference>
<evidence type="ECO:0000313" key="10">
    <source>
        <dbReference type="EnsemblMetazoa" id="AATE020680-PA.1"/>
    </source>
</evidence>
<dbReference type="InterPro" id="IPR005828">
    <property type="entry name" value="MFS_sugar_transport-like"/>
</dbReference>
<dbReference type="InterPro" id="IPR036259">
    <property type="entry name" value="MFS_trans_sf"/>
</dbReference>
<accession>A0A182JM73</accession>
<dbReference type="STRING" id="41427.A0A182JM73"/>
<evidence type="ECO:0000256" key="1">
    <source>
        <dbReference type="ARBA" id="ARBA00004651"/>
    </source>
</evidence>
<dbReference type="PANTHER" id="PTHR48021">
    <property type="match status" value="1"/>
</dbReference>
<dbReference type="PROSITE" id="PS50850">
    <property type="entry name" value="MFS"/>
    <property type="match status" value="1"/>
</dbReference>
<dbReference type="PRINTS" id="PR00171">
    <property type="entry name" value="SUGRTRNSPORT"/>
</dbReference>
<evidence type="ECO:0000256" key="2">
    <source>
        <dbReference type="ARBA" id="ARBA00022448"/>
    </source>
</evidence>
<proteinExistence type="predicted"/>
<evidence type="ECO:0000256" key="5">
    <source>
        <dbReference type="ARBA" id="ARBA00022692"/>
    </source>
</evidence>
<protein>
    <recommendedName>
        <fullName evidence="9">Major facilitator superfamily (MFS) profile domain-containing protein</fullName>
    </recommendedName>
</protein>
<feature type="domain" description="Major facilitator superfamily (MFS) profile" evidence="9">
    <location>
        <begin position="1"/>
        <end position="452"/>
    </location>
</feature>
<dbReference type="FunFam" id="1.20.1250.20:FF:000218">
    <property type="entry name" value="facilitated trehalose transporter Tret1"/>
    <property type="match status" value="1"/>
</dbReference>
<keyword evidence="4" id="KW-0762">Sugar transport</keyword>